<dbReference type="EMBL" id="AOJJ01000044">
    <property type="protein sequence ID" value="EMA71727.1"/>
    <property type="molecule type" value="Genomic_DNA"/>
</dbReference>
<protein>
    <submittedName>
        <fullName evidence="1">Uncharacterized protein</fullName>
    </submittedName>
</protein>
<name>M0PNZ4_9EURY</name>
<accession>M0PNZ4</accession>
<dbReference type="STRING" id="1230455.C462_05378"/>
<evidence type="ECO:0000313" key="1">
    <source>
        <dbReference type="EMBL" id="EMA71727.1"/>
    </source>
</evidence>
<proteinExistence type="predicted"/>
<comment type="caution">
    <text evidence="1">The sequence shown here is derived from an EMBL/GenBank/DDBJ whole genome shotgun (WGS) entry which is preliminary data.</text>
</comment>
<dbReference type="Gene3D" id="3.40.50.300">
    <property type="entry name" value="P-loop containing nucleotide triphosphate hydrolases"/>
    <property type="match status" value="1"/>
</dbReference>
<dbReference type="InterPro" id="IPR027417">
    <property type="entry name" value="P-loop_NTPase"/>
</dbReference>
<dbReference type="SUPFAM" id="SSF52540">
    <property type="entry name" value="P-loop containing nucleoside triphosphate hydrolases"/>
    <property type="match status" value="1"/>
</dbReference>
<evidence type="ECO:0000313" key="2">
    <source>
        <dbReference type="Proteomes" id="UP000011528"/>
    </source>
</evidence>
<gene>
    <name evidence="1" type="ORF">C462_05378</name>
</gene>
<dbReference type="AlphaFoldDB" id="M0PNZ4"/>
<dbReference type="Proteomes" id="UP000011528">
    <property type="component" value="Unassembled WGS sequence"/>
</dbReference>
<organism evidence="1 2">
    <name type="scientific">Halorubrum distributum JCM 13916</name>
    <dbReference type="NCBI Taxonomy" id="1230455"/>
    <lineage>
        <taxon>Archaea</taxon>
        <taxon>Methanobacteriati</taxon>
        <taxon>Methanobacteriota</taxon>
        <taxon>Stenosarchaea group</taxon>
        <taxon>Halobacteria</taxon>
        <taxon>Halobacteriales</taxon>
        <taxon>Haloferacaceae</taxon>
        <taxon>Halorubrum</taxon>
        <taxon>Halorubrum distributum group</taxon>
    </lineage>
</organism>
<reference evidence="1 2" key="1">
    <citation type="journal article" date="2014" name="PLoS Genet.">
        <title>Phylogenetically driven sequencing of extremely halophilic archaea reveals strategies for static and dynamic osmo-response.</title>
        <authorList>
            <person name="Becker E.A."/>
            <person name="Seitzer P.M."/>
            <person name="Tritt A."/>
            <person name="Larsen D."/>
            <person name="Krusor M."/>
            <person name="Yao A.I."/>
            <person name="Wu D."/>
            <person name="Madern D."/>
            <person name="Eisen J.A."/>
            <person name="Darling A.E."/>
            <person name="Facciotti M.T."/>
        </authorList>
    </citation>
    <scope>NUCLEOTIDE SEQUENCE [LARGE SCALE GENOMIC DNA]</scope>
    <source>
        <strain evidence="1 2">JCM 13916</strain>
    </source>
</reference>
<sequence>MFLASETREYAQGNLDHQLEHADIRRHAGIVQDSEVEKVLNVFEEAYDPMTDDMPQFFWETEFAQNILKNHGTETARKALQTGNFAYLDYLTGMTNYDPDISGVNTLMWMMKWISRTASMNILGGHMGTGKTDMSLLLAQIWVHHWTVVKGLSEDDVEVLTNISSCPQAVTVTSQKELVDRLQNDKKQLVLIDEASSNFSAGTNQQDVEKQFKRTTRMIRKNDGYLLLISHREDAKDVHKDVRVLSDLVYKESQKTAKIYESFDEEAKKTLSGIPQTDWDYDTLEESDWNWDLDVGSDEEISWDDYYGQCLYEKENGERCGTQNGLNQHGFCHFHDDSPQAERVEENEDKVVEFLRELAQREAVEKEE</sequence>